<name>A0A2U2N9A9_9BIFI</name>
<evidence type="ECO:0000256" key="1">
    <source>
        <dbReference type="SAM" id="Phobius"/>
    </source>
</evidence>
<accession>A0A2U2N9A9</accession>
<protein>
    <submittedName>
        <fullName evidence="2">Uncharacterized protein</fullName>
    </submittedName>
</protein>
<dbReference type="Proteomes" id="UP000245876">
    <property type="component" value="Unassembled WGS sequence"/>
</dbReference>
<dbReference type="OrthoDB" id="10005055at2"/>
<comment type="caution">
    <text evidence="2">The sequence shown here is derived from an EMBL/GenBank/DDBJ whole genome shotgun (WGS) entry which is preliminary data.</text>
</comment>
<sequence>MNDYWLGVLTPFAIALGVLILWGVNNLLGALVSWAWKKAHHGLLKKVVLSVGWDEEKQQPSARPEAERLAKALTASGEFRMFPLFGWVVLITRDHRKPETIDEDGTIQARMGMSS</sequence>
<reference evidence="2 3" key="1">
    <citation type="journal article" date="2018" name="Int. J. Syst. Evol. Microbiol.">
        <title>Bifidobacterium callitrichidarum sp. nov. from the faeces of the emperor tamarin (Saguinus imperator).</title>
        <authorList>
            <person name="Modesto M."/>
            <person name="Michelini S."/>
            <person name="Sansosti M.C."/>
            <person name="De Filippo C."/>
            <person name="Cavalieri D."/>
            <person name="Qvirist L."/>
            <person name="Andlid T."/>
            <person name="Spiezio C."/>
            <person name="Sandri C."/>
            <person name="Pascarelli S."/>
            <person name="Sgorbati B."/>
            <person name="Mattarelli P."/>
        </authorList>
    </citation>
    <scope>NUCLEOTIDE SEQUENCE [LARGE SCALE GENOMIC DNA]</scope>
    <source>
        <strain evidence="2 3">TRI 5</strain>
    </source>
</reference>
<evidence type="ECO:0000313" key="2">
    <source>
        <dbReference type="EMBL" id="PWG65589.1"/>
    </source>
</evidence>
<gene>
    <name evidence="2" type="ORF">DF196_06545</name>
</gene>
<keyword evidence="1" id="KW-0472">Membrane</keyword>
<keyword evidence="1" id="KW-0812">Transmembrane</keyword>
<keyword evidence="1" id="KW-1133">Transmembrane helix</keyword>
<feature type="transmembrane region" description="Helical" evidence="1">
    <location>
        <begin position="12"/>
        <end position="36"/>
    </location>
</feature>
<dbReference type="EMBL" id="QFFM01000012">
    <property type="protein sequence ID" value="PWG65589.1"/>
    <property type="molecule type" value="Genomic_DNA"/>
</dbReference>
<proteinExistence type="predicted"/>
<dbReference type="RefSeq" id="WP_109057058.1">
    <property type="nucleotide sequence ID" value="NZ_QFFM01000012.1"/>
</dbReference>
<organism evidence="2 3">
    <name type="scientific">Bifidobacterium callitrichidarum</name>
    <dbReference type="NCBI Taxonomy" id="2052941"/>
    <lineage>
        <taxon>Bacteria</taxon>
        <taxon>Bacillati</taxon>
        <taxon>Actinomycetota</taxon>
        <taxon>Actinomycetes</taxon>
        <taxon>Bifidobacteriales</taxon>
        <taxon>Bifidobacteriaceae</taxon>
        <taxon>Bifidobacterium</taxon>
    </lineage>
</organism>
<keyword evidence="3" id="KW-1185">Reference proteome</keyword>
<dbReference type="AlphaFoldDB" id="A0A2U2N9A9"/>
<evidence type="ECO:0000313" key="3">
    <source>
        <dbReference type="Proteomes" id="UP000245876"/>
    </source>
</evidence>